<feature type="signal peptide" evidence="1">
    <location>
        <begin position="1"/>
        <end position="30"/>
    </location>
</feature>
<dbReference type="Proteomes" id="UP000526501">
    <property type="component" value="Unassembled WGS sequence"/>
</dbReference>
<accession>A0A7X1B9C0</accession>
<evidence type="ECO:0000313" key="3">
    <source>
        <dbReference type="Proteomes" id="UP000526501"/>
    </source>
</evidence>
<dbReference type="SUPFAM" id="SSF81901">
    <property type="entry name" value="HCP-like"/>
    <property type="match status" value="1"/>
</dbReference>
<dbReference type="Gene3D" id="1.25.40.10">
    <property type="entry name" value="Tetratricopeptide repeat domain"/>
    <property type="match status" value="1"/>
</dbReference>
<feature type="chain" id="PRO_5031406132" description="DUF4034 domain-containing protein" evidence="1">
    <location>
        <begin position="31"/>
        <end position="609"/>
    </location>
</feature>
<reference evidence="2 3" key="1">
    <citation type="submission" date="2020-07" db="EMBL/GenBank/DDBJ databases">
        <authorList>
            <person name="Feng X."/>
        </authorList>
    </citation>
    <scope>NUCLEOTIDE SEQUENCE [LARGE SCALE GENOMIC DNA]</scope>
    <source>
        <strain evidence="2 3">JCM23202</strain>
    </source>
</reference>
<dbReference type="InterPro" id="IPR011990">
    <property type="entry name" value="TPR-like_helical_dom_sf"/>
</dbReference>
<protein>
    <recommendedName>
        <fullName evidence="4">DUF4034 domain-containing protein</fullName>
    </recommendedName>
</protein>
<evidence type="ECO:0000313" key="2">
    <source>
        <dbReference type="EMBL" id="MBC2608048.1"/>
    </source>
</evidence>
<evidence type="ECO:0008006" key="4">
    <source>
        <dbReference type="Google" id="ProtNLM"/>
    </source>
</evidence>
<evidence type="ECO:0000256" key="1">
    <source>
        <dbReference type="SAM" id="SignalP"/>
    </source>
</evidence>
<keyword evidence="1" id="KW-0732">Signal</keyword>
<organism evidence="2 3">
    <name type="scientific">Pelagicoccus albus</name>
    <dbReference type="NCBI Taxonomy" id="415222"/>
    <lineage>
        <taxon>Bacteria</taxon>
        <taxon>Pseudomonadati</taxon>
        <taxon>Verrucomicrobiota</taxon>
        <taxon>Opitutia</taxon>
        <taxon>Puniceicoccales</taxon>
        <taxon>Pelagicoccaceae</taxon>
        <taxon>Pelagicoccus</taxon>
    </lineage>
</organism>
<gene>
    <name evidence="2" type="ORF">H5P27_18485</name>
</gene>
<name>A0A7X1B9C0_9BACT</name>
<comment type="caution">
    <text evidence="2">The sequence shown here is derived from an EMBL/GenBank/DDBJ whole genome shotgun (WGS) entry which is preliminary data.</text>
</comment>
<keyword evidence="3" id="KW-1185">Reference proteome</keyword>
<dbReference type="AlphaFoldDB" id="A0A7X1B9C0"/>
<dbReference type="EMBL" id="JACHVC010000013">
    <property type="protein sequence ID" value="MBC2608048.1"/>
    <property type="molecule type" value="Genomic_DNA"/>
</dbReference>
<proteinExistence type="predicted"/>
<sequence length="609" mass="69733">MNKQLKMTFEPFRFMLVVFLCVFAAPSCFAKGEPLDVFELDPVKSMGSFELPDEEEWSYGQLDEFEVLSNASEINTKKLLSDFGRFRDALNFVLPIRPTPKANARLILCGSKGEFWRFTERVGESRNGVFSLLLQNDSQLAIVLNMQSRYYNTRIDTEPVSLEIDYRRQLFREYAKFLLAKDKKLPPWLLEGWLQIVMDIELYDRIIKFGQLDMDRGIPDPNAIPRGGNFDSVYEALVFAGVISETAAEEGEDEMLTAAPVQAEEMDAVPLDAVLEFWTQDPPFHIALAKQILIPLQEMFSYPIEEYEELNRLTDLLWAKQCHVFVHFCNYASRGKYKQSFDLFVERLKTEEPSEELFEECFDMSYRQMTKKFEAHIRYPYHNYQYVKLNKDQPLAYPEVELRSASQSEIGRIKGDVQLLAGLTDRAVLSYKVALKRDTNNPQLLAAYGLGEYQAGNQEKAYDLLLKATSNGVNRAEVWVALADITLTKALKSPNENGQLSAEQMQAILLPLLKARSLPPALPQTYKLMAKAWDHSSIRPNAIQVELLSEGVLAFTEASELALSTAHFYEMLADIDHARQAARIGLKNVRDPKLREQFERILSETKVVR</sequence>
<dbReference type="RefSeq" id="WP_185661903.1">
    <property type="nucleotide sequence ID" value="NZ_CAWPOO010000013.1"/>
</dbReference>